<protein>
    <submittedName>
        <fullName evidence="1">Uncharacterized protein</fullName>
    </submittedName>
</protein>
<dbReference type="GeneID" id="96902883"/>
<dbReference type="RefSeq" id="XP_003675666.1">
    <property type="nucleotide sequence ID" value="XM_003675618.1"/>
</dbReference>
<evidence type="ECO:0000313" key="1">
    <source>
        <dbReference type="EMBL" id="CCC69300.1"/>
    </source>
</evidence>
<keyword evidence="2" id="KW-1185">Reference proteome</keyword>
<sequence>MDTQQQTLAELIRQAKSNQTDINAVFASLSDVNRQVRIDVDDFCGILSNVTDLSRSQVQKEAQPHPKNA</sequence>
<proteinExistence type="predicted"/>
<reference key="2">
    <citation type="submission" date="2011-08" db="EMBL/GenBank/DDBJ databases">
        <title>Genome sequence of Naumovozyma castellii.</title>
        <authorList>
            <person name="Gordon J.L."/>
            <person name="Armisen D."/>
            <person name="Proux-Wera E."/>
            <person name="OhEigeartaigh S.S."/>
            <person name="Byrne K.P."/>
            <person name="Wolfe K.H."/>
        </authorList>
    </citation>
    <scope>NUCLEOTIDE SEQUENCE</scope>
    <source>
        <strain>Type strain:CBS 4309</strain>
    </source>
</reference>
<dbReference type="EMBL" id="HE576754">
    <property type="protein sequence ID" value="CCC69300.1"/>
    <property type="molecule type" value="Genomic_DNA"/>
</dbReference>
<dbReference type="InParanoid" id="G0VCU0"/>
<organism evidence="1 2">
    <name type="scientific">Naumovozyma castellii</name>
    <name type="common">Yeast</name>
    <name type="synonym">Saccharomyces castellii</name>
    <dbReference type="NCBI Taxonomy" id="27288"/>
    <lineage>
        <taxon>Eukaryota</taxon>
        <taxon>Fungi</taxon>
        <taxon>Dikarya</taxon>
        <taxon>Ascomycota</taxon>
        <taxon>Saccharomycotina</taxon>
        <taxon>Saccharomycetes</taxon>
        <taxon>Saccharomycetales</taxon>
        <taxon>Saccharomycetaceae</taxon>
        <taxon>Naumovozyma</taxon>
    </lineage>
</organism>
<dbReference type="Proteomes" id="UP000001640">
    <property type="component" value="Chromosome 3"/>
</dbReference>
<reference evidence="1 2" key="1">
    <citation type="journal article" date="2011" name="Proc. Natl. Acad. Sci. U.S.A.">
        <title>Evolutionary erosion of yeast sex chromosomes by mating-type switching accidents.</title>
        <authorList>
            <person name="Gordon J.L."/>
            <person name="Armisen D."/>
            <person name="Proux-Wera E."/>
            <person name="Oheigeartaigh S.S."/>
            <person name="Byrne K.P."/>
            <person name="Wolfe K.H."/>
        </authorList>
    </citation>
    <scope>NUCLEOTIDE SEQUENCE [LARGE SCALE GENOMIC DNA]</scope>
    <source>
        <strain evidence="2">ATCC 76901 / BCRC 22586 / CBS 4309 / NBRC 1992 / NRRL Y-12630</strain>
    </source>
</reference>
<name>G0VCU0_NAUCA</name>
<dbReference type="InterPro" id="IPR057785">
    <property type="entry name" value="YLR146W-A-like"/>
</dbReference>
<dbReference type="OrthoDB" id="4062053at2759"/>
<dbReference type="Pfam" id="PF23482">
    <property type="entry name" value="YLR146W-A"/>
    <property type="match status" value="1"/>
</dbReference>
<evidence type="ECO:0000313" key="2">
    <source>
        <dbReference type="Proteomes" id="UP000001640"/>
    </source>
</evidence>
<gene>
    <name evidence="1" type="primary">NCAS0C03100</name>
    <name evidence="1" type="ordered locus">NCAS_0C03100</name>
</gene>
<dbReference type="HOGENOM" id="CLU_2776516_0_0_1"/>
<accession>G0VCU0</accession>
<dbReference type="KEGG" id="ncs:NCAS_0C03100"/>
<dbReference type="AlphaFoldDB" id="G0VCU0"/>